<proteinExistence type="predicted"/>
<evidence type="ECO:0000313" key="1">
    <source>
        <dbReference type="EMBL" id="MDY0396667.1"/>
    </source>
</evidence>
<dbReference type="InterPro" id="IPR024562">
    <property type="entry name" value="YqhG"/>
</dbReference>
<reference evidence="1 2" key="1">
    <citation type="submission" date="2023-10" db="EMBL/GenBank/DDBJ databases">
        <title>Virgibacillus halophilus 5B73C genome.</title>
        <authorList>
            <person name="Miliotis G."/>
            <person name="Sengupta P."/>
            <person name="Hameed A."/>
            <person name="Chuvochina M."/>
            <person name="Mcdonagh F."/>
            <person name="Simpson A.C."/>
            <person name="Singh N.K."/>
            <person name="Rekha P.D."/>
            <person name="Raman K."/>
            <person name="Hugenholtz P."/>
            <person name="Venkateswaran K."/>
        </authorList>
    </citation>
    <scope>NUCLEOTIDE SEQUENCE [LARGE SCALE GENOMIC DNA]</scope>
    <source>
        <strain evidence="1 2">5B73C</strain>
    </source>
</reference>
<comment type="caution">
    <text evidence="1">The sequence shown here is derived from an EMBL/GenBank/DDBJ whole genome shotgun (WGS) entry which is preliminary data.</text>
</comment>
<name>A0ABU5CDI5_9BACI</name>
<dbReference type="Pfam" id="PF11079">
    <property type="entry name" value="YqhG"/>
    <property type="match status" value="1"/>
</dbReference>
<gene>
    <name evidence="1" type="ORF">RWE15_23150</name>
</gene>
<keyword evidence="2" id="KW-1185">Reference proteome</keyword>
<dbReference type="Proteomes" id="UP001281447">
    <property type="component" value="Unassembled WGS sequence"/>
</dbReference>
<sequence>MASPNNLHSILSRNKHKHRGEYIHFGSPRLQQIISHLKTNERFTRLYQYLPVSARTPLYPWLVTNIKLSYIGKQKKRAVVFHWFESG</sequence>
<evidence type="ECO:0000313" key="2">
    <source>
        <dbReference type="Proteomes" id="UP001281447"/>
    </source>
</evidence>
<dbReference type="EMBL" id="JAWDIP010000004">
    <property type="protein sequence ID" value="MDY0396667.1"/>
    <property type="molecule type" value="Genomic_DNA"/>
</dbReference>
<protein>
    <submittedName>
        <fullName evidence="1">YqhG family protein</fullName>
    </submittedName>
</protein>
<organism evidence="1 2">
    <name type="scientific">Tigheibacillus halophilus</name>
    <dbReference type="NCBI Taxonomy" id="361280"/>
    <lineage>
        <taxon>Bacteria</taxon>
        <taxon>Bacillati</taxon>
        <taxon>Bacillota</taxon>
        <taxon>Bacilli</taxon>
        <taxon>Bacillales</taxon>
        <taxon>Bacillaceae</taxon>
        <taxon>Tigheibacillus</taxon>
    </lineage>
</organism>
<accession>A0ABU5CDI5</accession>